<dbReference type="EMBL" id="QZWG01000008">
    <property type="protein sequence ID" value="RZB95911.1"/>
    <property type="molecule type" value="Genomic_DNA"/>
</dbReference>
<gene>
    <name evidence="2" type="ORF">D0Y65_019982</name>
    <name evidence="1" type="ORF">glysoja_025750</name>
</gene>
<reference evidence="2 3" key="2">
    <citation type="submission" date="2018-09" db="EMBL/GenBank/DDBJ databases">
        <title>A high-quality reference genome of wild soybean provides a powerful tool to mine soybean genomes.</title>
        <authorList>
            <person name="Xie M."/>
            <person name="Chung C.Y.L."/>
            <person name="Li M.-W."/>
            <person name="Wong F.-L."/>
            <person name="Chan T.-F."/>
            <person name="Lam H.-M."/>
        </authorList>
    </citation>
    <scope>NUCLEOTIDE SEQUENCE [LARGE SCALE GENOMIC DNA]</scope>
    <source>
        <strain evidence="3">cv. W05</strain>
        <tissue evidence="2">Hypocotyl of etiolated seedlings</tissue>
    </source>
</reference>
<name>A0A0B2R433_GLYSO</name>
<dbReference type="Proteomes" id="UP000053555">
    <property type="component" value="Unassembled WGS sequence"/>
</dbReference>
<proteinExistence type="predicted"/>
<accession>A0A0B2R433</accession>
<protein>
    <submittedName>
        <fullName evidence="1">Uncharacterized protein</fullName>
    </submittedName>
</protein>
<reference evidence="1" key="1">
    <citation type="submission" date="2014-07" db="EMBL/GenBank/DDBJ databases">
        <title>Identification of a novel salt tolerance gene in wild soybean by whole-genome sequencing.</title>
        <authorList>
            <person name="Lam H.-M."/>
            <person name="Qi X."/>
            <person name="Li M.-W."/>
            <person name="Liu X."/>
            <person name="Xie M."/>
            <person name="Ni M."/>
            <person name="Xu X."/>
        </authorList>
    </citation>
    <scope>NUCLEOTIDE SEQUENCE [LARGE SCALE GENOMIC DNA]</scope>
    <source>
        <tissue evidence="1">Root</tissue>
    </source>
</reference>
<dbReference type="EMBL" id="KN652317">
    <property type="protein sequence ID" value="KHN28956.1"/>
    <property type="molecule type" value="Genomic_DNA"/>
</dbReference>
<sequence length="53" mass="6194">MVRTLKSVANQRLLDPVLPMSIEILEMPTTACKGKKIQTKVIMWKWELCMKNF</sequence>
<evidence type="ECO:0000313" key="1">
    <source>
        <dbReference type="EMBL" id="KHN28956.1"/>
    </source>
</evidence>
<dbReference type="Proteomes" id="UP000289340">
    <property type="component" value="Chromosome 8"/>
</dbReference>
<dbReference type="AlphaFoldDB" id="A0A0B2R433"/>
<evidence type="ECO:0000313" key="3">
    <source>
        <dbReference type="Proteomes" id="UP000289340"/>
    </source>
</evidence>
<organism evidence="1">
    <name type="scientific">Glycine soja</name>
    <name type="common">Wild soybean</name>
    <dbReference type="NCBI Taxonomy" id="3848"/>
    <lineage>
        <taxon>Eukaryota</taxon>
        <taxon>Viridiplantae</taxon>
        <taxon>Streptophyta</taxon>
        <taxon>Embryophyta</taxon>
        <taxon>Tracheophyta</taxon>
        <taxon>Spermatophyta</taxon>
        <taxon>Magnoliopsida</taxon>
        <taxon>eudicotyledons</taxon>
        <taxon>Gunneridae</taxon>
        <taxon>Pentapetalae</taxon>
        <taxon>rosids</taxon>
        <taxon>fabids</taxon>
        <taxon>Fabales</taxon>
        <taxon>Fabaceae</taxon>
        <taxon>Papilionoideae</taxon>
        <taxon>50 kb inversion clade</taxon>
        <taxon>NPAAA clade</taxon>
        <taxon>indigoferoid/millettioid clade</taxon>
        <taxon>Phaseoleae</taxon>
        <taxon>Glycine</taxon>
        <taxon>Glycine subgen. Soja</taxon>
    </lineage>
</organism>
<keyword evidence="3" id="KW-1185">Reference proteome</keyword>
<evidence type="ECO:0000313" key="2">
    <source>
        <dbReference type="EMBL" id="RZB95911.1"/>
    </source>
</evidence>